<evidence type="ECO:0000313" key="2">
    <source>
        <dbReference type="EnsemblPlants" id="Kaladp0045s0216.1.v1.1.CDS.1"/>
    </source>
</evidence>
<dbReference type="AlphaFoldDB" id="A0A7N0TT48"/>
<dbReference type="EnsemblPlants" id="Kaladp0045s0216.1.v1.1">
    <property type="protein sequence ID" value="Kaladp0045s0216.1.v1.1.CDS.1"/>
    <property type="gene ID" value="Kaladp0045s0216.v1.1"/>
</dbReference>
<proteinExistence type="predicted"/>
<evidence type="ECO:0000256" key="1">
    <source>
        <dbReference type="SAM" id="MobiDB-lite"/>
    </source>
</evidence>
<accession>A0A7N0TT48</accession>
<name>A0A7N0TT48_KALFE</name>
<keyword evidence="3" id="KW-1185">Reference proteome</keyword>
<feature type="compositionally biased region" description="Basic and acidic residues" evidence="1">
    <location>
        <begin position="26"/>
        <end position="37"/>
    </location>
</feature>
<organism evidence="2 3">
    <name type="scientific">Kalanchoe fedtschenkoi</name>
    <name type="common">Lavender scallops</name>
    <name type="synonym">South American air plant</name>
    <dbReference type="NCBI Taxonomy" id="63787"/>
    <lineage>
        <taxon>Eukaryota</taxon>
        <taxon>Viridiplantae</taxon>
        <taxon>Streptophyta</taxon>
        <taxon>Embryophyta</taxon>
        <taxon>Tracheophyta</taxon>
        <taxon>Spermatophyta</taxon>
        <taxon>Magnoliopsida</taxon>
        <taxon>eudicotyledons</taxon>
        <taxon>Gunneridae</taxon>
        <taxon>Pentapetalae</taxon>
        <taxon>Saxifragales</taxon>
        <taxon>Crassulaceae</taxon>
        <taxon>Kalanchoe</taxon>
    </lineage>
</organism>
<protein>
    <submittedName>
        <fullName evidence="2">Uncharacterized protein</fullName>
    </submittedName>
</protein>
<sequence length="138" mass="16338">MGQQEINRSINSSLGLRRSWPRRRTKISDDGGRRDVRGFGMGGWRNHEEEIQRLWLKCADRGIGGEQCERKLRVEDNREHERKLRHERKLWLEKSGERSMAAMCINLTEEARVASQRRQENKSSDQGMEDKDNFLEKK</sequence>
<dbReference type="Gramene" id="Kaladp0045s0216.1.v1.1">
    <property type="protein sequence ID" value="Kaladp0045s0216.1.v1.1.CDS.1"/>
    <property type="gene ID" value="Kaladp0045s0216.v1.1"/>
</dbReference>
<dbReference type="Proteomes" id="UP000594263">
    <property type="component" value="Unplaced"/>
</dbReference>
<feature type="region of interest" description="Disordered" evidence="1">
    <location>
        <begin position="21"/>
        <end position="42"/>
    </location>
</feature>
<evidence type="ECO:0000313" key="3">
    <source>
        <dbReference type="Proteomes" id="UP000594263"/>
    </source>
</evidence>
<feature type="region of interest" description="Disordered" evidence="1">
    <location>
        <begin position="113"/>
        <end position="138"/>
    </location>
</feature>
<reference evidence="2" key="1">
    <citation type="submission" date="2021-01" db="UniProtKB">
        <authorList>
            <consortium name="EnsemblPlants"/>
        </authorList>
    </citation>
    <scope>IDENTIFICATION</scope>
</reference>